<dbReference type="SMART" id="SM00267">
    <property type="entry name" value="GGDEF"/>
    <property type="match status" value="1"/>
</dbReference>
<dbReference type="SMART" id="SM00052">
    <property type="entry name" value="EAL"/>
    <property type="match status" value="1"/>
</dbReference>
<evidence type="ECO:0000313" key="4">
    <source>
        <dbReference type="EMBL" id="PSH65426.1"/>
    </source>
</evidence>
<dbReference type="Gene3D" id="3.20.20.450">
    <property type="entry name" value="EAL domain"/>
    <property type="match status" value="1"/>
</dbReference>
<evidence type="ECO:0000313" key="5">
    <source>
        <dbReference type="Proteomes" id="UP000241764"/>
    </source>
</evidence>
<dbReference type="EMBL" id="PGGM01000003">
    <property type="protein sequence ID" value="PSH65426.1"/>
    <property type="molecule type" value="Genomic_DNA"/>
</dbReference>
<evidence type="ECO:0000259" key="2">
    <source>
        <dbReference type="PROSITE" id="PS50883"/>
    </source>
</evidence>
<dbReference type="OrthoDB" id="9814202at2"/>
<feature type="transmembrane region" description="Helical" evidence="1">
    <location>
        <begin position="12"/>
        <end position="38"/>
    </location>
</feature>
<dbReference type="InterPro" id="IPR001633">
    <property type="entry name" value="EAL_dom"/>
</dbReference>
<accession>A0A2P7BG04</accession>
<keyword evidence="1" id="KW-0472">Membrane</keyword>
<dbReference type="Proteomes" id="UP000241764">
    <property type="component" value="Unassembled WGS sequence"/>
</dbReference>
<reference evidence="5" key="1">
    <citation type="submission" date="2017-11" db="EMBL/GenBank/DDBJ databases">
        <authorList>
            <person name="Kuznetsova I."/>
            <person name="Sazanova A."/>
            <person name="Chirak E."/>
            <person name="Safronova V."/>
            <person name="Willems A."/>
        </authorList>
    </citation>
    <scope>NUCLEOTIDE SEQUENCE [LARGE SCALE GENOMIC DNA]</scope>
    <source>
        <strain evidence="5">CCBAU 03422</strain>
    </source>
</reference>
<dbReference type="PANTHER" id="PTHR44757">
    <property type="entry name" value="DIGUANYLATE CYCLASE DGCP"/>
    <property type="match status" value="1"/>
</dbReference>
<dbReference type="PROSITE" id="PS50887">
    <property type="entry name" value="GGDEF"/>
    <property type="match status" value="1"/>
</dbReference>
<dbReference type="FunFam" id="3.30.70.270:FF:000001">
    <property type="entry name" value="Diguanylate cyclase domain protein"/>
    <property type="match status" value="1"/>
</dbReference>
<proteinExistence type="predicted"/>
<dbReference type="Pfam" id="PF05228">
    <property type="entry name" value="CHASE4"/>
    <property type="match status" value="1"/>
</dbReference>
<dbReference type="InterPro" id="IPR043128">
    <property type="entry name" value="Rev_trsase/Diguanyl_cyclase"/>
</dbReference>
<dbReference type="SUPFAM" id="SSF141868">
    <property type="entry name" value="EAL domain-like"/>
    <property type="match status" value="1"/>
</dbReference>
<feature type="transmembrane region" description="Helical" evidence="1">
    <location>
        <begin position="269"/>
        <end position="291"/>
    </location>
</feature>
<keyword evidence="1" id="KW-1133">Transmembrane helix</keyword>
<dbReference type="InterPro" id="IPR029787">
    <property type="entry name" value="Nucleotide_cyclase"/>
</dbReference>
<dbReference type="Gene3D" id="3.30.70.270">
    <property type="match status" value="1"/>
</dbReference>
<name>A0A2P7BG04_9HYPH</name>
<dbReference type="Pfam" id="PF00990">
    <property type="entry name" value="GGDEF"/>
    <property type="match status" value="1"/>
</dbReference>
<keyword evidence="5" id="KW-1185">Reference proteome</keyword>
<keyword evidence="1" id="KW-0812">Transmembrane</keyword>
<dbReference type="Pfam" id="PF00563">
    <property type="entry name" value="EAL"/>
    <property type="match status" value="1"/>
</dbReference>
<evidence type="ECO:0000259" key="3">
    <source>
        <dbReference type="PROSITE" id="PS50887"/>
    </source>
</evidence>
<dbReference type="CDD" id="cd01949">
    <property type="entry name" value="GGDEF"/>
    <property type="match status" value="1"/>
</dbReference>
<dbReference type="CDD" id="cd01948">
    <property type="entry name" value="EAL"/>
    <property type="match status" value="1"/>
</dbReference>
<dbReference type="PROSITE" id="PS50883">
    <property type="entry name" value="EAL"/>
    <property type="match status" value="1"/>
</dbReference>
<organism evidence="4 5">
    <name type="scientific">Phyllobacterium sophorae</name>
    <dbReference type="NCBI Taxonomy" id="1520277"/>
    <lineage>
        <taxon>Bacteria</taxon>
        <taxon>Pseudomonadati</taxon>
        <taxon>Pseudomonadota</taxon>
        <taxon>Alphaproteobacteria</taxon>
        <taxon>Hyphomicrobiales</taxon>
        <taxon>Phyllobacteriaceae</taxon>
        <taxon>Phyllobacterium</taxon>
    </lineage>
</organism>
<dbReference type="InterPro" id="IPR035919">
    <property type="entry name" value="EAL_sf"/>
</dbReference>
<feature type="domain" description="EAL" evidence="2">
    <location>
        <begin position="479"/>
        <end position="729"/>
    </location>
</feature>
<comment type="caution">
    <text evidence="4">The sequence shown here is derived from an EMBL/GenBank/DDBJ whole genome shotgun (WGS) entry which is preliminary data.</text>
</comment>
<sequence length="745" mass="82430">MPDSKPSLIPRLFLFKAVLPIVAIAIAVFCGVFMLLTWSSRMTDQIAVERQESLIALVLSQAQFSIAHDQESATVWDDAVRQVKGSDNSEWLNNNLGGWMTKYFGHDLIYILDPNDEARFAFAAGQIVERATYQSVRSNVAPLAAKLRGLLRGPAQGELGARVLSASASEISTLGGRPAIVSVKPVISDTGDIKQTVEETYLHVSIRYLDKSFIADLERNYLFSGLRYSAHNVLQPGEYSYPLHSSAGDSMGYFIWSPYRPGSTVMAQIAPSFIGIAAVMLGLVVTLVAILRRRSAKLRASEERLNFLALHDSLTGLPNRAHFNDRLDASLSNIKNASVAVLYLDLDRFKQVNDTLGHPVGDELIRQFTQRIKNIIDQKNFMARVGGDEFTIIVSDCVPLSAIETLCEKMITVVRHPFDIDGNHIFVGVSIGVAISPQHGTNGEELIRKADIALYHAKTAGRSRFAVFGKEMDAMLQQRRTLERELREAMKSDVQIQVHYQPLYSAKEGRLTGVEALLRWQHPERGWISPDIFIPIAEEAGLIEALGEFVLRQACLESRSWPIQTLAVNVSAVELRNPAYAMRVAKLLLTIGVDPRRLELEVTESALMDSTGHCEHNIRALRALGVTIALDDFGTGFSSLGRLQQLEVDRIKIDRSFVQGFGRSANDEEIVRAIVDLAHAKGLRTTAEGVETTEQSDYLRHIGCDDLQGFLLSRPVPVVEIERLLGVSDLLVVDVEAPANRAKTP</sequence>
<dbReference type="PANTHER" id="PTHR44757:SF4">
    <property type="entry name" value="DIGUANYLATE CYCLASE DGCE-RELATED"/>
    <property type="match status" value="1"/>
</dbReference>
<dbReference type="RefSeq" id="WP_106663842.1">
    <property type="nucleotide sequence ID" value="NZ_PGGM01000003.1"/>
</dbReference>
<evidence type="ECO:0000256" key="1">
    <source>
        <dbReference type="SAM" id="Phobius"/>
    </source>
</evidence>
<dbReference type="InterPro" id="IPR052155">
    <property type="entry name" value="Biofilm_reg_signaling"/>
</dbReference>
<dbReference type="InterPro" id="IPR000160">
    <property type="entry name" value="GGDEF_dom"/>
</dbReference>
<gene>
    <name evidence="4" type="ORF">CU103_10580</name>
</gene>
<dbReference type="InterPro" id="IPR007892">
    <property type="entry name" value="CHASE4"/>
</dbReference>
<dbReference type="AlphaFoldDB" id="A0A2P7BG04"/>
<protein>
    <submittedName>
        <fullName evidence="4">Bifunctional diguanylate cyclase/phosphodiesterase</fullName>
    </submittedName>
</protein>
<dbReference type="NCBIfam" id="TIGR00254">
    <property type="entry name" value="GGDEF"/>
    <property type="match status" value="1"/>
</dbReference>
<dbReference type="GO" id="GO:0003824">
    <property type="term" value="F:catalytic activity"/>
    <property type="evidence" value="ECO:0007669"/>
    <property type="project" value="UniProtKB-ARBA"/>
</dbReference>
<dbReference type="SUPFAM" id="SSF55073">
    <property type="entry name" value="Nucleotide cyclase"/>
    <property type="match status" value="1"/>
</dbReference>
<feature type="domain" description="GGDEF" evidence="3">
    <location>
        <begin position="337"/>
        <end position="470"/>
    </location>
</feature>